<dbReference type="Gene3D" id="1.10.8.60">
    <property type="match status" value="1"/>
</dbReference>
<dbReference type="Gene3D" id="3.30.160.60">
    <property type="entry name" value="Classic Zinc Finger"/>
    <property type="match status" value="1"/>
</dbReference>
<dbReference type="GO" id="GO:0006271">
    <property type="term" value="P:DNA strand elongation involved in DNA replication"/>
    <property type="evidence" value="ECO:0007669"/>
    <property type="project" value="UniProtKB-ARBA"/>
</dbReference>
<dbReference type="GO" id="GO:0003677">
    <property type="term" value="F:DNA binding"/>
    <property type="evidence" value="ECO:0007669"/>
    <property type="project" value="InterPro"/>
</dbReference>
<dbReference type="AlphaFoldDB" id="A0A9W4TVB0"/>
<feature type="compositionally biased region" description="Basic and acidic residues" evidence="11">
    <location>
        <begin position="69"/>
        <end position="78"/>
    </location>
</feature>
<feature type="domain" description="UBZ4-type" evidence="12">
    <location>
        <begin position="4"/>
        <end position="31"/>
    </location>
</feature>
<feature type="compositionally biased region" description="Basic and acidic residues" evidence="11">
    <location>
        <begin position="96"/>
        <end position="115"/>
    </location>
</feature>
<keyword evidence="3" id="KW-0479">Metal-binding</keyword>
<organism evidence="13 14">
    <name type="scientific">Candida verbasci</name>
    <dbReference type="NCBI Taxonomy" id="1227364"/>
    <lineage>
        <taxon>Eukaryota</taxon>
        <taxon>Fungi</taxon>
        <taxon>Dikarya</taxon>
        <taxon>Ascomycota</taxon>
        <taxon>Saccharomycotina</taxon>
        <taxon>Pichiomycetes</taxon>
        <taxon>Debaryomycetaceae</taxon>
        <taxon>Candida/Lodderomyces clade</taxon>
        <taxon>Candida</taxon>
    </lineage>
</organism>
<accession>A0A9W4TVB0</accession>
<evidence type="ECO:0000256" key="4">
    <source>
        <dbReference type="ARBA" id="ARBA00022741"/>
    </source>
</evidence>
<evidence type="ECO:0000256" key="10">
    <source>
        <dbReference type="PROSITE-ProRule" id="PRU01256"/>
    </source>
</evidence>
<comment type="similarity">
    <text evidence="1">Belongs to the AAA ATPase family. RarA/MGS1/WRNIP1 subfamily.</text>
</comment>
<protein>
    <recommendedName>
        <fullName evidence="12">UBZ4-type domain-containing protein</fullName>
    </recommendedName>
</protein>
<evidence type="ECO:0000256" key="3">
    <source>
        <dbReference type="ARBA" id="ARBA00022723"/>
    </source>
</evidence>
<evidence type="ECO:0000256" key="1">
    <source>
        <dbReference type="ARBA" id="ARBA00008959"/>
    </source>
</evidence>
<gene>
    <name evidence="13" type="ORF">CANVERA_P2061</name>
</gene>
<dbReference type="InterPro" id="IPR027417">
    <property type="entry name" value="P-loop_NTPase"/>
</dbReference>
<feature type="region of interest" description="Disordered" evidence="11">
    <location>
        <begin position="30"/>
        <end position="78"/>
    </location>
</feature>
<dbReference type="GO" id="GO:0005524">
    <property type="term" value="F:ATP binding"/>
    <property type="evidence" value="ECO:0007669"/>
    <property type="project" value="UniProtKB-KW"/>
</dbReference>
<dbReference type="InterPro" id="IPR032423">
    <property type="entry name" value="AAA_assoc_2"/>
</dbReference>
<evidence type="ECO:0000256" key="6">
    <source>
        <dbReference type="ARBA" id="ARBA00022771"/>
    </source>
</evidence>
<dbReference type="OrthoDB" id="10265467at2759"/>
<evidence type="ECO:0000256" key="5">
    <source>
        <dbReference type="ARBA" id="ARBA00022763"/>
    </source>
</evidence>
<dbReference type="FunFam" id="1.10.3710.10:FF:000005">
    <property type="entry name" value="AAA family ATPase, putative"/>
    <property type="match status" value="1"/>
</dbReference>
<dbReference type="GO" id="GO:0008270">
    <property type="term" value="F:zinc ion binding"/>
    <property type="evidence" value="ECO:0007669"/>
    <property type="project" value="UniProtKB-KW"/>
</dbReference>
<dbReference type="PROSITE" id="PS51908">
    <property type="entry name" value="ZF_UBZ4"/>
    <property type="match status" value="1"/>
</dbReference>
<sequence length="626" mass="71722">MNQDATCPICSKTIRQSSLERHVNYCLDNQQEPETTATQEPAQTQSKKRNAFSAMGLKLDSNKSNKKQPKLESKKSTLTDKFLESKRLRSSQNLEDQFKPVDISEEKDKEKQKDKVPNIKELKRYATTPLAHRLRPKSLDDFIGQEKLINIIKNIIQADLIPSFLLWGKPGCGKTTLARIIAKSTNYRFVELSGVDSNAKSLKETFIHAENHKKLTNQKTILFLDEIHRYNKAVQDLLLPVIEKGIVTVIGATTENPSFNLNNALLSRLHTFIMDSLSTDSIIKIISRALYDINNIRKTLYNLHYISLDKESYTYIAELSMGDSRSALNVLESINAYLSSDKYSSIEKQGVIKVTKSLLQPLLKSLHFHQFYDRNGDSHYDIISAFHKSIRGNDANAAMFYLVKMLDGGEDPLFIMRRMIVIASEDIGLRDSSVLPFMVSAKAAIEFVGFPEGEIILAHCANKLANSSKSTKSYRALRNAQKLIREQPELLKLPVPIHLRNAPTKLMKEMGYGEEYKYNPNYENGMVKQKYFPDEMENVKFLEDTHLGTRRDDGVDDEDYEIEKAAQEDYNNFKKKFKMELRNDLSNKDVDEKQEYSDDPDCINNFGKSYDEFLDPDSQPDYYEEV</sequence>
<dbReference type="InterPro" id="IPR003593">
    <property type="entry name" value="AAA+_ATPase"/>
</dbReference>
<proteinExistence type="inferred from homology"/>
<dbReference type="Proteomes" id="UP001152885">
    <property type="component" value="Unassembled WGS sequence"/>
</dbReference>
<dbReference type="GO" id="GO:0017116">
    <property type="term" value="F:single-stranded DNA helicase activity"/>
    <property type="evidence" value="ECO:0007669"/>
    <property type="project" value="TreeGrafter"/>
</dbReference>
<dbReference type="Gene3D" id="1.20.272.10">
    <property type="match status" value="1"/>
</dbReference>
<dbReference type="Pfam" id="PF16193">
    <property type="entry name" value="AAA_assoc_2"/>
    <property type="match status" value="1"/>
</dbReference>
<evidence type="ECO:0000259" key="12">
    <source>
        <dbReference type="PROSITE" id="PS51908"/>
    </source>
</evidence>
<dbReference type="FunFam" id="3.40.50.300:FF:000137">
    <property type="entry name" value="Replication-associated recombination protein A"/>
    <property type="match status" value="1"/>
</dbReference>
<dbReference type="SUPFAM" id="SSF48019">
    <property type="entry name" value="post-AAA+ oligomerization domain-like"/>
    <property type="match status" value="1"/>
</dbReference>
<dbReference type="GO" id="GO:0016887">
    <property type="term" value="F:ATP hydrolysis activity"/>
    <property type="evidence" value="ECO:0007669"/>
    <property type="project" value="InterPro"/>
</dbReference>
<dbReference type="CDD" id="cd00009">
    <property type="entry name" value="AAA"/>
    <property type="match status" value="1"/>
</dbReference>
<dbReference type="SUPFAM" id="SSF52540">
    <property type="entry name" value="P-loop containing nucleoside triphosphate hydrolases"/>
    <property type="match status" value="1"/>
</dbReference>
<dbReference type="Gene3D" id="1.10.3710.10">
    <property type="entry name" value="DNA polymerase III clamp loader subunits, C-terminal domain"/>
    <property type="match status" value="1"/>
</dbReference>
<dbReference type="GO" id="GO:0000731">
    <property type="term" value="P:DNA synthesis involved in DNA repair"/>
    <property type="evidence" value="ECO:0007669"/>
    <property type="project" value="TreeGrafter"/>
</dbReference>
<keyword evidence="2" id="KW-0235">DNA replication</keyword>
<keyword evidence="14" id="KW-1185">Reference proteome</keyword>
<dbReference type="FunFam" id="1.20.272.10:FF:000001">
    <property type="entry name" value="Putative AAA family ATPase"/>
    <property type="match status" value="1"/>
</dbReference>
<dbReference type="InterPro" id="IPR008921">
    <property type="entry name" value="DNA_pol3_clamp-load_cplx_C"/>
</dbReference>
<keyword evidence="5 10" id="KW-0227">DNA damage</keyword>
<keyword evidence="7" id="KW-0862">Zinc</keyword>
<dbReference type="SMART" id="SM00382">
    <property type="entry name" value="AAA"/>
    <property type="match status" value="1"/>
</dbReference>
<dbReference type="Gene3D" id="3.40.50.300">
    <property type="entry name" value="P-loop containing nucleotide triphosphate hydrolases"/>
    <property type="match status" value="1"/>
</dbReference>
<evidence type="ECO:0000313" key="13">
    <source>
        <dbReference type="EMBL" id="CAI5757547.1"/>
    </source>
</evidence>
<reference evidence="13" key="1">
    <citation type="submission" date="2022-12" db="EMBL/GenBank/DDBJ databases">
        <authorList>
            <person name="Brejova B."/>
        </authorList>
    </citation>
    <scope>NUCLEOTIDE SEQUENCE</scope>
</reference>
<keyword evidence="4" id="KW-0547">Nucleotide-binding</keyword>
<dbReference type="CDD" id="cd18139">
    <property type="entry name" value="HLD_clamp_RarA"/>
    <property type="match status" value="1"/>
</dbReference>
<evidence type="ECO:0000313" key="14">
    <source>
        <dbReference type="Proteomes" id="UP001152885"/>
    </source>
</evidence>
<dbReference type="GO" id="GO:0008047">
    <property type="term" value="F:enzyme activator activity"/>
    <property type="evidence" value="ECO:0007669"/>
    <property type="project" value="TreeGrafter"/>
</dbReference>
<dbReference type="PANTHER" id="PTHR13779:SF7">
    <property type="entry name" value="ATPASE WRNIP1"/>
    <property type="match status" value="1"/>
</dbReference>
<comment type="caution">
    <text evidence="13">The sequence shown here is derived from an EMBL/GenBank/DDBJ whole genome shotgun (WGS) entry which is preliminary data.</text>
</comment>
<feature type="compositionally biased region" description="Low complexity" evidence="11">
    <location>
        <begin position="30"/>
        <end position="45"/>
    </location>
</feature>
<dbReference type="Pfam" id="PF12002">
    <property type="entry name" value="MgsA_C"/>
    <property type="match status" value="1"/>
</dbReference>
<keyword evidence="8" id="KW-0067">ATP-binding</keyword>
<evidence type="ECO:0000256" key="11">
    <source>
        <dbReference type="SAM" id="MobiDB-lite"/>
    </source>
</evidence>
<dbReference type="PANTHER" id="PTHR13779">
    <property type="entry name" value="WERNER HELICASE-INTERACTING PROTEIN 1 FAMILY MEMBER"/>
    <property type="match status" value="1"/>
</dbReference>
<dbReference type="Pfam" id="PF00004">
    <property type="entry name" value="AAA"/>
    <property type="match status" value="1"/>
</dbReference>
<name>A0A9W4TVB0_9ASCO</name>
<dbReference type="InterPro" id="IPR051314">
    <property type="entry name" value="AAA_ATPase_RarA/MGS1/WRNIP1"/>
</dbReference>
<evidence type="ECO:0000256" key="2">
    <source>
        <dbReference type="ARBA" id="ARBA00022705"/>
    </source>
</evidence>
<feature type="region of interest" description="Disordered" evidence="11">
    <location>
        <begin position="94"/>
        <end position="115"/>
    </location>
</feature>
<dbReference type="GO" id="GO:0005634">
    <property type="term" value="C:nucleus"/>
    <property type="evidence" value="ECO:0007669"/>
    <property type="project" value="TreeGrafter"/>
</dbReference>
<dbReference type="InterPro" id="IPR006642">
    <property type="entry name" value="Rad18_UBZ4"/>
</dbReference>
<dbReference type="EMBL" id="CANTUO010000002">
    <property type="protein sequence ID" value="CAI5757547.1"/>
    <property type="molecule type" value="Genomic_DNA"/>
</dbReference>
<dbReference type="InterPro" id="IPR003959">
    <property type="entry name" value="ATPase_AAA_core"/>
</dbReference>
<keyword evidence="9 10" id="KW-0234">DNA repair</keyword>
<evidence type="ECO:0000256" key="8">
    <source>
        <dbReference type="ARBA" id="ARBA00022840"/>
    </source>
</evidence>
<evidence type="ECO:0000256" key="7">
    <source>
        <dbReference type="ARBA" id="ARBA00022833"/>
    </source>
</evidence>
<keyword evidence="6 10" id="KW-0863">Zinc-finger</keyword>
<dbReference type="InterPro" id="IPR021886">
    <property type="entry name" value="MgsA_C"/>
</dbReference>
<evidence type="ECO:0000256" key="9">
    <source>
        <dbReference type="ARBA" id="ARBA00023204"/>
    </source>
</evidence>